<sequence length="218" mass="24815">MPVQQPTSPIKASTQSFVEIEEIKDDIVVMKDYSAAVVIEVSAVNFWLLSQEEQASMIYSYASLLNSLSFPTEILILSKKMDISSYLEYLDSKIAKQQNELLKNRLVSYREFIKTVIKRNTVLEKRFFFTLPFSPLEMGVAGANITGLRKEYVISRAKTALYPKRDHLLRLLAKIGLKGVVLQKQELTELFYNLYNPSNTGRRLAPIDSYTDTVLTTG</sequence>
<protein>
    <submittedName>
        <fullName evidence="1">Uncharacterized protein</fullName>
    </submittedName>
</protein>
<comment type="caution">
    <text evidence="1">The sequence shown here is derived from an EMBL/GenBank/DDBJ whole genome shotgun (WGS) entry which is preliminary data.</text>
</comment>
<organism evidence="1 2">
    <name type="scientific">Candidatus Roizmanbacteria bacterium GW2011_GWA2_36_23</name>
    <dbReference type="NCBI Taxonomy" id="1618480"/>
    <lineage>
        <taxon>Bacteria</taxon>
        <taxon>Candidatus Roizmaniibacteriota</taxon>
    </lineage>
</organism>
<evidence type="ECO:0000313" key="2">
    <source>
        <dbReference type="Proteomes" id="UP000034344"/>
    </source>
</evidence>
<evidence type="ECO:0000313" key="1">
    <source>
        <dbReference type="EMBL" id="KKQ01518.1"/>
    </source>
</evidence>
<reference evidence="1 2" key="1">
    <citation type="journal article" date="2015" name="Nature">
        <title>rRNA introns, odd ribosomes, and small enigmatic genomes across a large radiation of phyla.</title>
        <authorList>
            <person name="Brown C.T."/>
            <person name="Hug L.A."/>
            <person name="Thomas B.C."/>
            <person name="Sharon I."/>
            <person name="Castelle C.J."/>
            <person name="Singh A."/>
            <person name="Wilkins M.J."/>
            <person name="Williams K.H."/>
            <person name="Banfield J.F."/>
        </authorList>
    </citation>
    <scope>NUCLEOTIDE SEQUENCE [LARGE SCALE GENOMIC DNA]</scope>
</reference>
<accession>A0A0G0E3M7</accession>
<name>A0A0G0E3M7_9BACT</name>
<proteinExistence type="predicted"/>
<gene>
    <name evidence="1" type="ORF">US11_C0007G0011</name>
</gene>
<dbReference type="EMBL" id="LBRS01000007">
    <property type="protein sequence ID" value="KKQ01518.1"/>
    <property type="molecule type" value="Genomic_DNA"/>
</dbReference>
<dbReference type="STRING" id="1618480.US11_C0007G0011"/>
<dbReference type="AlphaFoldDB" id="A0A0G0E3M7"/>
<dbReference type="Proteomes" id="UP000034344">
    <property type="component" value="Unassembled WGS sequence"/>
</dbReference>